<feature type="chain" id="PRO_5043935423" evidence="1">
    <location>
        <begin position="26"/>
        <end position="376"/>
    </location>
</feature>
<comment type="caution">
    <text evidence="3">The sequence shown here is derived from an EMBL/GenBank/DDBJ whole genome shotgun (WGS) entry which is preliminary data.</text>
</comment>
<dbReference type="GO" id="GO:0006508">
    <property type="term" value="P:proteolysis"/>
    <property type="evidence" value="ECO:0007669"/>
    <property type="project" value="TreeGrafter"/>
</dbReference>
<evidence type="ECO:0000313" key="4">
    <source>
        <dbReference type="Proteomes" id="UP000613768"/>
    </source>
</evidence>
<evidence type="ECO:0000256" key="1">
    <source>
        <dbReference type="SAM" id="SignalP"/>
    </source>
</evidence>
<dbReference type="InterPro" id="IPR052794">
    <property type="entry name" value="Mito_Ser_Protease_LACTB"/>
</dbReference>
<feature type="domain" description="Beta-lactamase-related" evidence="2">
    <location>
        <begin position="33"/>
        <end position="342"/>
    </location>
</feature>
<name>A0AAW3ZEK9_9GAMM</name>
<feature type="signal peptide" evidence="1">
    <location>
        <begin position="1"/>
        <end position="25"/>
    </location>
</feature>
<dbReference type="AlphaFoldDB" id="A0AAW3ZEK9"/>
<dbReference type="GO" id="GO:0019216">
    <property type="term" value="P:regulation of lipid metabolic process"/>
    <property type="evidence" value="ECO:0007669"/>
    <property type="project" value="TreeGrafter"/>
</dbReference>
<sequence length="376" mass="40963">MHCALSPLRITATTLMALLSLNGSAAEPVVEAERIFREFAGQSGAPGISISVGRCDRIVWSDGFGFADIEQQVPVDPAATKFRTGSVAKPMTALALAKLATQGRLDLDAAVHSLVPHFPHKAHAFTVRQLAAHLAGIRHYRGDEAYSRNRYSSVDEALAIFKDDPLVAVPGEQWNYSSYGYNLLSAVIESASGKPFLTYMEEAILAPIGMRDTVPDHIDRIIPGRGRYYVRRGGVVHNEPEVDNSNKWASGGFLSTTDDLARFGLAHFDDRHVSAYMRNLLWTEQRTADGAGSGYGLGWRIVSDADENRWIGHGGGSIGGTSQFWLFPGDQLVIASAANLTELDYGTLLPQLRELFISVPAAERECHPKARAVDTK</sequence>
<keyword evidence="1" id="KW-0732">Signal</keyword>
<accession>A0AAW3ZEK9</accession>
<protein>
    <submittedName>
        <fullName evidence="3">Beta-lactamase family protein</fullName>
    </submittedName>
</protein>
<dbReference type="PANTHER" id="PTHR46520:SF1">
    <property type="entry name" value="SERINE BETA-LACTAMASE-LIKE PROTEIN LACTB, MITOCHONDRIAL"/>
    <property type="match status" value="1"/>
</dbReference>
<keyword evidence="4" id="KW-1185">Reference proteome</keyword>
<dbReference type="Pfam" id="PF00144">
    <property type="entry name" value="Beta-lactamase"/>
    <property type="match status" value="1"/>
</dbReference>
<dbReference type="Gene3D" id="3.40.710.10">
    <property type="entry name" value="DD-peptidase/beta-lactamase superfamily"/>
    <property type="match status" value="1"/>
</dbReference>
<dbReference type="EMBL" id="JACYTR010000003">
    <property type="protein sequence ID" value="MBD8524608.1"/>
    <property type="molecule type" value="Genomic_DNA"/>
</dbReference>
<dbReference type="PANTHER" id="PTHR46520">
    <property type="entry name" value="SERINE BETA-LACTAMASE-LIKE PROTEIN LACTB, MITOCHONDRIAL"/>
    <property type="match status" value="1"/>
</dbReference>
<dbReference type="RefSeq" id="WP_192027953.1">
    <property type="nucleotide sequence ID" value="NZ_JACYTR010000003.1"/>
</dbReference>
<dbReference type="SUPFAM" id="SSF56601">
    <property type="entry name" value="beta-lactamase/transpeptidase-like"/>
    <property type="match status" value="1"/>
</dbReference>
<evidence type="ECO:0000259" key="2">
    <source>
        <dbReference type="Pfam" id="PF00144"/>
    </source>
</evidence>
<evidence type="ECO:0000313" key="3">
    <source>
        <dbReference type="EMBL" id="MBD8524608.1"/>
    </source>
</evidence>
<dbReference type="InterPro" id="IPR001466">
    <property type="entry name" value="Beta-lactam-related"/>
</dbReference>
<dbReference type="GO" id="GO:0008233">
    <property type="term" value="F:peptidase activity"/>
    <property type="evidence" value="ECO:0007669"/>
    <property type="project" value="TreeGrafter"/>
</dbReference>
<gene>
    <name evidence="3" type="ORF">IFO71_02535</name>
</gene>
<proteinExistence type="predicted"/>
<dbReference type="InterPro" id="IPR012338">
    <property type="entry name" value="Beta-lactam/transpept-like"/>
</dbReference>
<organism evidence="3 4">
    <name type="scientific">Pseudomarimonas arenosa</name>
    <dbReference type="NCBI Taxonomy" id="2774145"/>
    <lineage>
        <taxon>Bacteria</taxon>
        <taxon>Pseudomonadati</taxon>
        <taxon>Pseudomonadota</taxon>
        <taxon>Gammaproteobacteria</taxon>
        <taxon>Lysobacterales</taxon>
        <taxon>Lysobacteraceae</taxon>
        <taxon>Pseudomarimonas</taxon>
    </lineage>
</organism>
<reference evidence="3 4" key="1">
    <citation type="submission" date="2020-09" db="EMBL/GenBank/DDBJ databases">
        <title>Pseudoxanthomonas sp. CAU 1598 isolated from sand of Yaerae Beach.</title>
        <authorList>
            <person name="Kim W."/>
        </authorList>
    </citation>
    <scope>NUCLEOTIDE SEQUENCE [LARGE SCALE GENOMIC DNA]</scope>
    <source>
        <strain evidence="3 4">CAU 1598</strain>
    </source>
</reference>
<dbReference type="Proteomes" id="UP000613768">
    <property type="component" value="Unassembled WGS sequence"/>
</dbReference>